<proteinExistence type="inferred from homology"/>
<feature type="transmembrane region" description="Helical" evidence="6">
    <location>
        <begin position="173"/>
        <end position="191"/>
    </location>
</feature>
<organism evidence="7 8">
    <name type="scientific">Streptococcus equinus</name>
    <name type="common">Streptococcus bovis</name>
    <dbReference type="NCBI Taxonomy" id="1335"/>
    <lineage>
        <taxon>Bacteria</taxon>
        <taxon>Bacillati</taxon>
        <taxon>Bacillota</taxon>
        <taxon>Bacilli</taxon>
        <taxon>Lactobacillales</taxon>
        <taxon>Streptococcaceae</taxon>
        <taxon>Streptococcus</taxon>
    </lineage>
</organism>
<dbReference type="Proteomes" id="UP000183162">
    <property type="component" value="Unassembled WGS sequence"/>
</dbReference>
<feature type="transmembrane region" description="Helical" evidence="6">
    <location>
        <begin position="142"/>
        <end position="161"/>
    </location>
</feature>
<evidence type="ECO:0000256" key="2">
    <source>
        <dbReference type="ARBA" id="ARBA00010199"/>
    </source>
</evidence>
<keyword evidence="6" id="KW-0472">Membrane</keyword>
<dbReference type="Pfam" id="PF01554">
    <property type="entry name" value="MatE"/>
    <property type="match status" value="1"/>
</dbReference>
<evidence type="ECO:0000256" key="5">
    <source>
        <dbReference type="ARBA" id="ARBA00031636"/>
    </source>
</evidence>
<accession>A0A1G9L538</accession>
<keyword evidence="6" id="KW-0812">Transmembrane</keyword>
<feature type="transmembrane region" description="Helical" evidence="6">
    <location>
        <begin position="197"/>
        <end position="218"/>
    </location>
</feature>
<dbReference type="PANTHER" id="PTHR43298:SF2">
    <property type="entry name" value="FMN_FAD EXPORTER YEEO-RELATED"/>
    <property type="match status" value="1"/>
</dbReference>
<dbReference type="AlphaFoldDB" id="A0A1G9L538"/>
<sequence length="434" mass="48189">MGNGAVLLLLRFIGGFMSYSKEVNRYVFPLIATNIAQLLINQLSLHFAVNDSSVALSGISVIQNFLFAFGGILGAFSLSFNIKGAQAFAENDKKRFKDLFKSSFLLDVVIGASFLVICVVFGKSFLRLFYGFSGELLDLSTLYLVIMSPYILLTLLTFLLTNVLKVEKKTKPIFWIGLVSSLLDVVMNYYLVPIFGVKGAAISAITSLFLVVLAYFYLVHDVIFEALKSQSTCKKELILFGIPLTVQEIFESVLFIMAFDALMGRQGLEILSIYAVISQLFSIVRLPAYMYAGAVSVFLPQASQKHENKSFMRVIYRNSYLMSFGFAVIVTLCANIFAEFLSSQINTNIIALTAFTMLVMAATPLYESSKMLLQSSHAEKWVVSLTALVNIMSIAILLVIQVLGFQSYQTLYFVYGLSLVILSILFIKKANSIT</sequence>
<keyword evidence="6" id="KW-1133">Transmembrane helix</keyword>
<dbReference type="GO" id="GO:0005886">
    <property type="term" value="C:plasma membrane"/>
    <property type="evidence" value="ECO:0007669"/>
    <property type="project" value="TreeGrafter"/>
</dbReference>
<comment type="similarity">
    <text evidence="2">Belongs to the multi antimicrobial extrusion (MATE) (TC 2.A.66.1) family.</text>
</comment>
<evidence type="ECO:0000256" key="1">
    <source>
        <dbReference type="ARBA" id="ARBA00003408"/>
    </source>
</evidence>
<name>A0A1G9L538_STREI</name>
<dbReference type="EMBL" id="FNGX01000002">
    <property type="protein sequence ID" value="SDL57148.1"/>
    <property type="molecule type" value="Genomic_DNA"/>
</dbReference>
<evidence type="ECO:0000256" key="4">
    <source>
        <dbReference type="ARBA" id="ARBA00022448"/>
    </source>
</evidence>
<feature type="transmembrane region" description="Helical" evidence="6">
    <location>
        <begin position="381"/>
        <end position="404"/>
    </location>
</feature>
<evidence type="ECO:0000313" key="8">
    <source>
        <dbReference type="Proteomes" id="UP000183162"/>
    </source>
</evidence>
<dbReference type="GO" id="GO:0042910">
    <property type="term" value="F:xenobiotic transmembrane transporter activity"/>
    <property type="evidence" value="ECO:0007669"/>
    <property type="project" value="InterPro"/>
</dbReference>
<gene>
    <name evidence="7" type="ORF">SAMN05216400_1104</name>
</gene>
<dbReference type="GO" id="GO:0015297">
    <property type="term" value="F:antiporter activity"/>
    <property type="evidence" value="ECO:0007669"/>
    <property type="project" value="InterPro"/>
</dbReference>
<evidence type="ECO:0000256" key="3">
    <source>
        <dbReference type="ARBA" id="ARBA00020268"/>
    </source>
</evidence>
<keyword evidence="4" id="KW-0813">Transport</keyword>
<feature type="transmembrane region" description="Helical" evidence="6">
    <location>
        <begin position="61"/>
        <end position="82"/>
    </location>
</feature>
<feature type="transmembrane region" description="Helical" evidence="6">
    <location>
        <begin position="238"/>
        <end position="259"/>
    </location>
</feature>
<dbReference type="PANTHER" id="PTHR43298">
    <property type="entry name" value="MULTIDRUG RESISTANCE PROTEIN NORM-RELATED"/>
    <property type="match status" value="1"/>
</dbReference>
<feature type="transmembrane region" description="Helical" evidence="6">
    <location>
        <begin position="410"/>
        <end position="427"/>
    </location>
</feature>
<dbReference type="InterPro" id="IPR050222">
    <property type="entry name" value="MATE_MdtK"/>
</dbReference>
<evidence type="ECO:0000313" key="7">
    <source>
        <dbReference type="EMBL" id="SDL57148.1"/>
    </source>
</evidence>
<reference evidence="7 8" key="1">
    <citation type="submission" date="2016-10" db="EMBL/GenBank/DDBJ databases">
        <authorList>
            <person name="de Groot N.N."/>
        </authorList>
    </citation>
    <scope>NUCLEOTIDE SEQUENCE [LARGE SCALE GENOMIC DNA]</scope>
    <source>
        <strain evidence="7 8">Sb09</strain>
    </source>
</reference>
<protein>
    <recommendedName>
        <fullName evidence="3">Probable multidrug resistance protein NorM</fullName>
    </recommendedName>
    <alternativeName>
        <fullName evidence="5">Multidrug-efflux transporter</fullName>
    </alternativeName>
</protein>
<comment type="function">
    <text evidence="1">Multidrug efflux pump.</text>
</comment>
<feature type="transmembrane region" description="Helical" evidence="6">
    <location>
        <begin position="26"/>
        <end position="49"/>
    </location>
</feature>
<feature type="transmembrane region" description="Helical" evidence="6">
    <location>
        <begin position="349"/>
        <end position="369"/>
    </location>
</feature>
<dbReference type="InterPro" id="IPR002528">
    <property type="entry name" value="MATE_fam"/>
</dbReference>
<feature type="transmembrane region" description="Helical" evidence="6">
    <location>
        <begin position="103"/>
        <end position="122"/>
    </location>
</feature>
<feature type="transmembrane region" description="Helical" evidence="6">
    <location>
        <begin position="320"/>
        <end position="337"/>
    </location>
</feature>
<evidence type="ECO:0000256" key="6">
    <source>
        <dbReference type="SAM" id="Phobius"/>
    </source>
</evidence>
<feature type="transmembrane region" description="Helical" evidence="6">
    <location>
        <begin position="271"/>
        <end position="299"/>
    </location>
</feature>
<dbReference type="OrthoDB" id="2240625at2"/>